<feature type="region of interest" description="Disordered" evidence="1">
    <location>
        <begin position="623"/>
        <end position="646"/>
    </location>
</feature>
<evidence type="ECO:0000256" key="1">
    <source>
        <dbReference type="SAM" id="MobiDB-lite"/>
    </source>
</evidence>
<dbReference type="EMBL" id="JTDE01021265">
    <property type="protein sequence ID" value="KAF7233162.1"/>
    <property type="molecule type" value="Genomic_DNA"/>
</dbReference>
<gene>
    <name evidence="2" type="ORF">EG68_09303</name>
</gene>
<comment type="caution">
    <text evidence="2">The sequence shown here is derived from an EMBL/GenBank/DDBJ whole genome shotgun (WGS) entry which is preliminary data.</text>
</comment>
<name>A0A8S9YAR6_9TREM</name>
<dbReference type="OrthoDB" id="6253650at2759"/>
<protein>
    <submittedName>
        <fullName evidence="2">Uncharacterized protein</fullName>
    </submittedName>
</protein>
<keyword evidence="3" id="KW-1185">Reference proteome</keyword>
<dbReference type="Proteomes" id="UP000822476">
    <property type="component" value="Unassembled WGS sequence"/>
</dbReference>
<reference evidence="2" key="1">
    <citation type="submission" date="2019-07" db="EMBL/GenBank/DDBJ databases">
        <title>Annotation for the trematode Paragonimus miyazaki's.</title>
        <authorList>
            <person name="Choi Y.-J."/>
        </authorList>
    </citation>
    <scope>NUCLEOTIDE SEQUENCE</scope>
    <source>
        <strain evidence="2">Japan</strain>
    </source>
</reference>
<dbReference type="AlphaFoldDB" id="A0A8S9YAR6"/>
<sequence length="801" mass="88251">MRLEDSSDSHFKKDGTDSDSLEKYALVDCGFCGRKFFGETLKLHYLYCDKQKACQPPDGFGDRSIVDGTRGEKNNMPSSLSSMSSMLQLGRERRQRWRIRHQEFQSILRPLQTNSLSPDSATISPRHSDLKMCKHCHRSFNEIAYFKHVIRCETEHRLLQENLGTAAESVEALERFRTRMKYKPTLRVGHHQAASYSQVSLQSNQSIASTLPSPTSSVSLTGLHSPVDSGLGTPTPQTLAEVGSPWQIARQRSNCNQLHTRDEGDTPCNSGVYLKEFVSATNVEDSTSKTDHQRASRLQPPPCNLLSSILCSSPSTASSLSTVSLVDALNKDGENHINLKKLEQPVQRTTPHCPWSPTISSFARHTVPVGEKHVFLLPNALPNLNLSANLSPLHLRLPNQPMDGKPSVDHTSVNHCEVTSSAVSEPNCIILSPASASVANSMDTWLENGDELMSCAPHLVTRAAQKPSNTRNRHGKPHAHKHHCKHWCAPSDSRDQAQTQSTTRHCNCLGECHHEQHATPCRSQNLPSLCSQDNQEDVQRTTSQRSCSCFFGAKAQTRNKVSQAVGCVQSFCDNFTEPPCYPEEPVDNSRVEVGVGMSGDFPPTANQPDVQNQMYLVLTSSGQSSPAIERTTGEITPPSQEGRVASKPATFAPDCTTLNPVLQTYLPGIPTALVLTKAMLHRPKQTTESELRQSPRLNESVLILPESDVDGEIVASQSNSQRNNNVFYCHECGTRYLVPTAKFCSNCGTTRLPLISTSCKNTATGAPDHEGKTTTSEQPTGFLNDILSRFEQTTINSCLFQ</sequence>
<dbReference type="InterPro" id="IPR036283">
    <property type="entry name" value="NOB1_Zf-like_sf"/>
</dbReference>
<organism evidence="2 3">
    <name type="scientific">Paragonimus skrjabini miyazakii</name>
    <dbReference type="NCBI Taxonomy" id="59628"/>
    <lineage>
        <taxon>Eukaryota</taxon>
        <taxon>Metazoa</taxon>
        <taxon>Spiralia</taxon>
        <taxon>Lophotrochozoa</taxon>
        <taxon>Platyhelminthes</taxon>
        <taxon>Trematoda</taxon>
        <taxon>Digenea</taxon>
        <taxon>Plagiorchiida</taxon>
        <taxon>Troglotremata</taxon>
        <taxon>Troglotrematidae</taxon>
        <taxon>Paragonimus</taxon>
    </lineage>
</organism>
<evidence type="ECO:0000313" key="2">
    <source>
        <dbReference type="EMBL" id="KAF7233162.1"/>
    </source>
</evidence>
<dbReference type="SUPFAM" id="SSF144206">
    <property type="entry name" value="NOB1 zinc finger-like"/>
    <property type="match status" value="1"/>
</dbReference>
<proteinExistence type="predicted"/>
<evidence type="ECO:0000313" key="3">
    <source>
        <dbReference type="Proteomes" id="UP000822476"/>
    </source>
</evidence>
<accession>A0A8S9YAR6</accession>